<dbReference type="AlphaFoldDB" id="A0A7K1GKJ5"/>
<evidence type="ECO:0000313" key="1">
    <source>
        <dbReference type="EMBL" id="MTH29338.1"/>
    </source>
</evidence>
<dbReference type="OrthoDB" id="978531at2"/>
<dbReference type="EMBL" id="WMJY01000008">
    <property type="protein sequence ID" value="MTH29338.1"/>
    <property type="molecule type" value="Genomic_DNA"/>
</dbReference>
<reference evidence="1 2" key="1">
    <citation type="journal article" date="2006" name="Int. J. Syst. Evol. Microbiol.">
        <title>Myroides pelagicus sp. nov., isolated from seawater in Thailand.</title>
        <authorList>
            <person name="Yoon J."/>
            <person name="Maneerat S."/>
            <person name="Kawai F."/>
            <person name="Yokota A."/>
        </authorList>
    </citation>
    <scope>NUCLEOTIDE SEQUENCE [LARGE SCALE GENOMIC DNA]</scope>
    <source>
        <strain evidence="1 2">SM1T</strain>
    </source>
</reference>
<sequence>MKKILMLCMLMVVSLQSCVMKEEIHVNRKGNIDYSFNLDFSELMKFSPDAKDSMQKDMGKALDFFNGKELTIEQYLDLALAKEENGQEKKDSLLAEHPDLFKNLDNVLIKFVMNDSVGDVNFRIDAEDSDQLNKTFAQLEELSKVTKDKENPSKDAMDFNSVVSEKTYYESSKKVFERKVKEVDTAEMKKTNMGGMDKMFTYIVKVSFDRKIKSVSYPDAVISADGKSFTKEFKVGDIMEDPTILGYKVKLK</sequence>
<proteinExistence type="predicted"/>
<dbReference type="Proteomes" id="UP000488936">
    <property type="component" value="Unassembled WGS sequence"/>
</dbReference>
<keyword evidence="2" id="KW-1185">Reference proteome</keyword>
<dbReference type="RefSeq" id="WP_155035312.1">
    <property type="nucleotide sequence ID" value="NZ_JAYMMG010000018.1"/>
</dbReference>
<organism evidence="1 2">
    <name type="scientific">Myroides pelagicus</name>
    <dbReference type="NCBI Taxonomy" id="270914"/>
    <lineage>
        <taxon>Bacteria</taxon>
        <taxon>Pseudomonadati</taxon>
        <taxon>Bacteroidota</taxon>
        <taxon>Flavobacteriia</taxon>
        <taxon>Flavobacteriales</taxon>
        <taxon>Flavobacteriaceae</taxon>
        <taxon>Myroides</taxon>
    </lineage>
</organism>
<name>A0A7K1GKJ5_9FLAO</name>
<evidence type="ECO:0000313" key="2">
    <source>
        <dbReference type="Proteomes" id="UP000488936"/>
    </source>
</evidence>
<protein>
    <recommendedName>
        <fullName evidence="3">Lipoprotein</fullName>
    </recommendedName>
</protein>
<gene>
    <name evidence="1" type="ORF">GJV77_05305</name>
</gene>
<evidence type="ECO:0008006" key="3">
    <source>
        <dbReference type="Google" id="ProtNLM"/>
    </source>
</evidence>
<accession>A0A7K1GKJ5</accession>
<comment type="caution">
    <text evidence="1">The sequence shown here is derived from an EMBL/GenBank/DDBJ whole genome shotgun (WGS) entry which is preliminary data.</text>
</comment>
<dbReference type="PROSITE" id="PS51257">
    <property type="entry name" value="PROKAR_LIPOPROTEIN"/>
    <property type="match status" value="1"/>
</dbReference>